<dbReference type="RefSeq" id="WP_316898698.1">
    <property type="nucleotide sequence ID" value="NZ_CATWHI010000001.1"/>
</dbReference>
<accession>A0AB72WZD3</accession>
<reference evidence="3 4" key="1">
    <citation type="submission" date="2023-07" db="EMBL/GenBank/DDBJ databases">
        <authorList>
            <person name="Peeters C."/>
        </authorList>
    </citation>
    <scope>NUCLEOTIDE SEQUENCE [LARGE SCALE GENOMIC DNA]</scope>
    <source>
        <strain evidence="3 4">R-16034</strain>
    </source>
</reference>
<keyword evidence="2" id="KW-1133">Transmembrane helix</keyword>
<keyword evidence="4" id="KW-1185">Reference proteome</keyword>
<comment type="caution">
    <text evidence="3">The sequence shown here is derived from an EMBL/GenBank/DDBJ whole genome shotgun (WGS) entry which is preliminary data.</text>
</comment>
<evidence type="ECO:0000256" key="2">
    <source>
        <dbReference type="SAM" id="Phobius"/>
    </source>
</evidence>
<gene>
    <name evidence="3" type="ORF">R16034_00795</name>
</gene>
<protein>
    <submittedName>
        <fullName evidence="3">Uncharacterized protein</fullName>
    </submittedName>
</protein>
<evidence type="ECO:0000256" key="1">
    <source>
        <dbReference type="SAM" id="Coils"/>
    </source>
</evidence>
<feature type="coiled-coil region" evidence="1">
    <location>
        <begin position="42"/>
        <end position="69"/>
    </location>
</feature>
<name>A0AB72WZD3_9RALS</name>
<dbReference type="Proteomes" id="UP001189225">
    <property type="component" value="Unassembled WGS sequence"/>
</dbReference>
<sequence>MLMVIEKVADWLFGSVQRILIVAVLLVIGMAATVSMVYKHERDTARAQLAQAKADLDKAKADNQALGDSLARQSQAVTDMQKAAVAREAAAAAADKAAQAVQSKYSIAAGRILAQQPGVDACASLHALRVTYAESQP</sequence>
<proteinExistence type="predicted"/>
<feature type="transmembrane region" description="Helical" evidence="2">
    <location>
        <begin position="20"/>
        <end position="38"/>
    </location>
</feature>
<evidence type="ECO:0000313" key="4">
    <source>
        <dbReference type="Proteomes" id="UP001189225"/>
    </source>
</evidence>
<keyword evidence="2" id="KW-0472">Membrane</keyword>
<keyword evidence="1" id="KW-0175">Coiled coil</keyword>
<keyword evidence="2" id="KW-0812">Transmembrane</keyword>
<dbReference type="EMBL" id="CATWHI010000001">
    <property type="protein sequence ID" value="CAJ0737637.1"/>
    <property type="molecule type" value="Genomic_DNA"/>
</dbReference>
<organism evidence="3 4">
    <name type="scientific">Ralstonia edaphi</name>
    <dbReference type="NCBI Taxonomy" id="3058599"/>
    <lineage>
        <taxon>Bacteria</taxon>
        <taxon>Pseudomonadati</taxon>
        <taxon>Pseudomonadota</taxon>
        <taxon>Betaproteobacteria</taxon>
        <taxon>Burkholderiales</taxon>
        <taxon>Burkholderiaceae</taxon>
        <taxon>Ralstonia</taxon>
    </lineage>
</organism>
<dbReference type="AlphaFoldDB" id="A0AB72WZD3"/>
<evidence type="ECO:0000313" key="3">
    <source>
        <dbReference type="EMBL" id="CAJ0737637.1"/>
    </source>
</evidence>